<reference evidence="1 2" key="1">
    <citation type="journal article" date="2021" name="Elife">
        <title>Chloroplast acquisition without the gene transfer in kleptoplastic sea slugs, Plakobranchus ocellatus.</title>
        <authorList>
            <person name="Maeda T."/>
            <person name="Takahashi S."/>
            <person name="Yoshida T."/>
            <person name="Shimamura S."/>
            <person name="Takaki Y."/>
            <person name="Nagai Y."/>
            <person name="Toyoda A."/>
            <person name="Suzuki Y."/>
            <person name="Arimoto A."/>
            <person name="Ishii H."/>
            <person name="Satoh N."/>
            <person name="Nishiyama T."/>
            <person name="Hasebe M."/>
            <person name="Maruyama T."/>
            <person name="Minagawa J."/>
            <person name="Obokata J."/>
            <person name="Shigenobu S."/>
        </authorList>
    </citation>
    <scope>NUCLEOTIDE SEQUENCE [LARGE SCALE GENOMIC DNA]</scope>
</reference>
<keyword evidence="2" id="KW-1185">Reference proteome</keyword>
<evidence type="ECO:0000313" key="1">
    <source>
        <dbReference type="EMBL" id="GFS00941.1"/>
    </source>
</evidence>
<dbReference type="AlphaFoldDB" id="A0AAV4HW74"/>
<comment type="caution">
    <text evidence="1">The sequence shown here is derived from an EMBL/GenBank/DDBJ whole genome shotgun (WGS) entry which is preliminary data.</text>
</comment>
<evidence type="ECO:0000313" key="2">
    <source>
        <dbReference type="Proteomes" id="UP000762676"/>
    </source>
</evidence>
<accession>A0AAV4HW74</accession>
<gene>
    <name evidence="1" type="ORF">ElyMa_004569100</name>
</gene>
<protein>
    <submittedName>
        <fullName evidence="1">Uncharacterized protein</fullName>
    </submittedName>
</protein>
<proteinExistence type="predicted"/>
<sequence length="102" mass="11836">MLTNRRLIKCSADRLTNARAGFQRLEKMCGAPRAKWHPRLPYHHTALGPFRHSAIFPLRCLVFFLQFLSKRNMNQVRKAGSWLADEWEESLLEEDASIEGVP</sequence>
<name>A0AAV4HW74_9GAST</name>
<dbReference type="Proteomes" id="UP000762676">
    <property type="component" value="Unassembled WGS sequence"/>
</dbReference>
<dbReference type="EMBL" id="BMAT01009191">
    <property type="protein sequence ID" value="GFS00941.1"/>
    <property type="molecule type" value="Genomic_DNA"/>
</dbReference>
<organism evidence="1 2">
    <name type="scientific">Elysia marginata</name>
    <dbReference type="NCBI Taxonomy" id="1093978"/>
    <lineage>
        <taxon>Eukaryota</taxon>
        <taxon>Metazoa</taxon>
        <taxon>Spiralia</taxon>
        <taxon>Lophotrochozoa</taxon>
        <taxon>Mollusca</taxon>
        <taxon>Gastropoda</taxon>
        <taxon>Heterobranchia</taxon>
        <taxon>Euthyneura</taxon>
        <taxon>Panpulmonata</taxon>
        <taxon>Sacoglossa</taxon>
        <taxon>Placobranchoidea</taxon>
        <taxon>Plakobranchidae</taxon>
        <taxon>Elysia</taxon>
    </lineage>
</organism>